<keyword evidence="3" id="KW-0175">Coiled coil</keyword>
<dbReference type="Gene3D" id="3.30.70.330">
    <property type="match status" value="1"/>
</dbReference>
<dbReference type="PROSITE" id="PS51391">
    <property type="entry name" value="CID"/>
    <property type="match status" value="1"/>
</dbReference>
<dbReference type="PROSITE" id="PS50102">
    <property type="entry name" value="RRM"/>
    <property type="match status" value="1"/>
</dbReference>
<protein>
    <recommendedName>
        <fullName evidence="10">U2 snRNP-associated SURP motif-containing protein</fullName>
    </recommendedName>
</protein>
<feature type="region of interest" description="Disordered" evidence="4">
    <location>
        <begin position="1"/>
        <end position="39"/>
    </location>
</feature>
<dbReference type="GO" id="GO:0005634">
    <property type="term" value="C:nucleus"/>
    <property type="evidence" value="ECO:0007669"/>
    <property type="project" value="TreeGrafter"/>
</dbReference>
<feature type="compositionally biased region" description="Basic and acidic residues" evidence="4">
    <location>
        <begin position="812"/>
        <end position="882"/>
    </location>
</feature>
<dbReference type="InterPro" id="IPR051485">
    <property type="entry name" value="SR-CTD_assoc_factor"/>
</dbReference>
<evidence type="ECO:0000256" key="1">
    <source>
        <dbReference type="ARBA" id="ARBA00022884"/>
    </source>
</evidence>
<feature type="domain" description="RRM" evidence="5">
    <location>
        <begin position="118"/>
        <end position="199"/>
    </location>
</feature>
<dbReference type="PROSITE" id="PS51257">
    <property type="entry name" value="PROKAR_LIPOPROTEIN"/>
    <property type="match status" value="1"/>
</dbReference>
<dbReference type="Pfam" id="PF01805">
    <property type="entry name" value="Surp"/>
    <property type="match status" value="1"/>
</dbReference>
<dbReference type="InterPro" id="IPR000504">
    <property type="entry name" value="RRM_dom"/>
</dbReference>
<dbReference type="Gene3D" id="1.10.10.790">
    <property type="entry name" value="Surp module"/>
    <property type="match status" value="1"/>
</dbReference>
<dbReference type="InterPro" id="IPR035979">
    <property type="entry name" value="RBD_domain_sf"/>
</dbReference>
<organism evidence="8 9">
    <name type="scientific">Effrenium voratum</name>
    <dbReference type="NCBI Taxonomy" id="2562239"/>
    <lineage>
        <taxon>Eukaryota</taxon>
        <taxon>Sar</taxon>
        <taxon>Alveolata</taxon>
        <taxon>Dinophyceae</taxon>
        <taxon>Suessiales</taxon>
        <taxon>Symbiodiniaceae</taxon>
        <taxon>Effrenium</taxon>
    </lineage>
</organism>
<evidence type="ECO:0000259" key="6">
    <source>
        <dbReference type="PROSITE" id="PS50128"/>
    </source>
</evidence>
<feature type="compositionally biased region" description="Basic and acidic residues" evidence="4">
    <location>
        <begin position="782"/>
        <end position="806"/>
    </location>
</feature>
<feature type="compositionally biased region" description="Gly residues" evidence="4">
    <location>
        <begin position="16"/>
        <end position="30"/>
    </location>
</feature>
<dbReference type="InterPro" id="IPR008942">
    <property type="entry name" value="ENTH_VHS"/>
</dbReference>
<dbReference type="SMART" id="SM00360">
    <property type="entry name" value="RRM"/>
    <property type="match status" value="1"/>
</dbReference>
<proteinExistence type="predicted"/>
<feature type="region of interest" description="Disordered" evidence="4">
    <location>
        <begin position="232"/>
        <end position="256"/>
    </location>
</feature>
<name>A0AA36IYA7_9DINO</name>
<dbReference type="GO" id="GO:0006396">
    <property type="term" value="P:RNA processing"/>
    <property type="evidence" value="ECO:0007669"/>
    <property type="project" value="InterPro"/>
</dbReference>
<feature type="compositionally biased region" description="Basic and acidic residues" evidence="4">
    <location>
        <begin position="619"/>
        <end position="637"/>
    </location>
</feature>
<evidence type="ECO:0000256" key="3">
    <source>
        <dbReference type="SAM" id="Coils"/>
    </source>
</evidence>
<feature type="domain" description="CID" evidence="7">
    <location>
        <begin position="410"/>
        <end position="556"/>
    </location>
</feature>
<dbReference type="PROSITE" id="PS50128">
    <property type="entry name" value="SURP"/>
    <property type="match status" value="1"/>
</dbReference>
<dbReference type="Pfam" id="PF00076">
    <property type="entry name" value="RRM_1"/>
    <property type="match status" value="1"/>
</dbReference>
<dbReference type="SMART" id="SM00582">
    <property type="entry name" value="RPR"/>
    <property type="match status" value="1"/>
</dbReference>
<dbReference type="SUPFAM" id="SSF109905">
    <property type="entry name" value="Surp module (SWAP domain)"/>
    <property type="match status" value="1"/>
</dbReference>
<keyword evidence="9" id="KW-1185">Reference proteome</keyword>
<dbReference type="PANTHER" id="PTHR23140:SF0">
    <property type="entry name" value="U2 SNRNP-ASSOCIATED SURP MOTIF-CONTAINING PROTEIN"/>
    <property type="match status" value="1"/>
</dbReference>
<sequence>MNGAMNRSGPWPGKGLPAGMGFSGGCGTKGGKGKSESMSLLEEMKLKQEKREQRKRLREEVEALLTKSPQDVMRISRLRQELSYVEGFLAQADGHMSLPTHQPQPTGPLTVAEGQDTNNLYVGSLSTEWTEEMLSREFGRFGEVTSIKIMYPRNDQQRLRGMNSGFVQFKTRHQAELARLKLNGKEYFGMCLRIDWGRAIQPVRNVSAIMSMGMTPNLNVVTKPALMPHIEPPKPKPMPMPMPTSESSPASSSTRKSRWNLAKTLVVKPPEDQLLKKLIDTTAEFVADEGWEFERVLLEREKDNPRFAFISTDKENLEEPLHVYYRWRTFSYSQGDNDKYWRTEPFQIYENGPLWQPPPCEKRMEGVPEAIQRIEMLMPSAGQGLDRLRKLTSASVSTSGKDNVIGGAGLTQEESAAFQELIGDLSLSRALILKAMVFCVDKSMSSLAIAQKIGASITEAQLGLTTQQLVARLYLLNDVLYNSHCTKPGASQYRRKFQDLLPDVVERLREVCDGISTIAASSLRDRVLKLVENWSEWALFPPRFTKGLEAVMCGKAETGEKVSASAPAAVQQAQQHWMGSDLATLERACQQRGLSIKGSRQRLLERLLLFEAYWPPDAGHSEPRAPKDLRRDGKAEPGLDGEPCDCEEETRPPSLRILLLPERWLAPRREGPAEPRAKKAKTAVIETEGKEARKDSKEKAKEPKPAKSPEERRRERLQKVEVEVGRYRVQLEKAREPPEVVQMKCDRRRMELLEAAAHQETWSEHKMSSGDAGRSGSQSQAKQKDVMRKDTEVLKLEPKADPEAKSARRKDIKSGREKDKDVNANEDGKATKEVKPKEEPAKAKAAEKDKEKAKEKAREKDKDKEKEKEREKEKDKEKEKNKERKKRSQRDRSSSDRPRRKSSPSRSRKKR</sequence>
<evidence type="ECO:0008006" key="10">
    <source>
        <dbReference type="Google" id="ProtNLM"/>
    </source>
</evidence>
<feature type="compositionally biased region" description="Basic and acidic residues" evidence="4">
    <location>
        <begin position="667"/>
        <end position="677"/>
    </location>
</feature>
<feature type="domain" description="SURP motif" evidence="6">
    <location>
        <begin position="278"/>
        <end position="325"/>
    </location>
</feature>
<evidence type="ECO:0000259" key="7">
    <source>
        <dbReference type="PROSITE" id="PS51391"/>
    </source>
</evidence>
<evidence type="ECO:0000313" key="9">
    <source>
        <dbReference type="Proteomes" id="UP001178507"/>
    </source>
</evidence>
<comment type="caution">
    <text evidence="8">The sequence shown here is derived from an EMBL/GenBank/DDBJ whole genome shotgun (WGS) entry which is preliminary data.</text>
</comment>
<dbReference type="Gene3D" id="1.25.40.90">
    <property type="match status" value="1"/>
</dbReference>
<feature type="region of interest" description="Disordered" evidence="4">
    <location>
        <begin position="618"/>
        <end position="652"/>
    </location>
</feature>
<evidence type="ECO:0000256" key="2">
    <source>
        <dbReference type="PROSITE-ProRule" id="PRU00176"/>
    </source>
</evidence>
<dbReference type="Proteomes" id="UP001178507">
    <property type="component" value="Unassembled WGS sequence"/>
</dbReference>
<feature type="region of interest" description="Disordered" evidence="4">
    <location>
        <begin position="667"/>
        <end position="722"/>
    </location>
</feature>
<dbReference type="Pfam" id="PF04818">
    <property type="entry name" value="CID"/>
    <property type="match status" value="1"/>
</dbReference>
<dbReference type="AlphaFoldDB" id="A0AA36IYA7"/>
<feature type="compositionally biased region" description="Basic residues" evidence="4">
    <location>
        <begin position="898"/>
        <end position="911"/>
    </location>
</feature>
<accession>A0AA36IYA7</accession>
<evidence type="ECO:0000259" key="5">
    <source>
        <dbReference type="PROSITE" id="PS50102"/>
    </source>
</evidence>
<evidence type="ECO:0000256" key="4">
    <source>
        <dbReference type="SAM" id="MobiDB-lite"/>
    </source>
</evidence>
<dbReference type="PANTHER" id="PTHR23140">
    <property type="entry name" value="RNA PROCESSING PROTEIN LD23810P"/>
    <property type="match status" value="1"/>
</dbReference>
<dbReference type="SUPFAM" id="SSF54928">
    <property type="entry name" value="RNA-binding domain, RBD"/>
    <property type="match status" value="1"/>
</dbReference>
<feature type="coiled-coil region" evidence="3">
    <location>
        <begin position="40"/>
        <end position="67"/>
    </location>
</feature>
<feature type="compositionally biased region" description="Low complexity" evidence="4">
    <location>
        <begin position="243"/>
        <end position="254"/>
    </location>
</feature>
<dbReference type="SMART" id="SM00648">
    <property type="entry name" value="SWAP"/>
    <property type="match status" value="1"/>
</dbReference>
<dbReference type="InterPro" id="IPR000061">
    <property type="entry name" value="Surp"/>
</dbReference>
<dbReference type="InterPro" id="IPR035967">
    <property type="entry name" value="SWAP/Surp_sf"/>
</dbReference>
<feature type="region of interest" description="Disordered" evidence="4">
    <location>
        <begin position="756"/>
        <end position="911"/>
    </location>
</feature>
<feature type="compositionally biased region" description="Basic and acidic residues" evidence="4">
    <location>
        <begin position="687"/>
        <end position="722"/>
    </location>
</feature>
<dbReference type="InterPro" id="IPR006569">
    <property type="entry name" value="CID_dom"/>
</dbReference>
<dbReference type="EMBL" id="CAUJNA010003207">
    <property type="protein sequence ID" value="CAJ1395744.1"/>
    <property type="molecule type" value="Genomic_DNA"/>
</dbReference>
<reference evidence="8" key="1">
    <citation type="submission" date="2023-08" db="EMBL/GenBank/DDBJ databases">
        <authorList>
            <person name="Chen Y."/>
            <person name="Shah S."/>
            <person name="Dougan E. K."/>
            <person name="Thang M."/>
            <person name="Chan C."/>
        </authorList>
    </citation>
    <scope>NUCLEOTIDE SEQUENCE</scope>
</reference>
<dbReference type="InterPro" id="IPR012677">
    <property type="entry name" value="Nucleotide-bd_a/b_plait_sf"/>
</dbReference>
<gene>
    <name evidence="8" type="ORF">EVOR1521_LOCUS20105</name>
</gene>
<keyword evidence="1 2" id="KW-0694">RNA-binding</keyword>
<evidence type="ECO:0000313" key="8">
    <source>
        <dbReference type="EMBL" id="CAJ1395744.1"/>
    </source>
</evidence>
<dbReference type="GO" id="GO:0003723">
    <property type="term" value="F:RNA binding"/>
    <property type="evidence" value="ECO:0007669"/>
    <property type="project" value="UniProtKB-UniRule"/>
</dbReference>